<sequence>MLARPEVEAKGQTDKISVDELKSLINKPELLRISEKHTPDQSLAFWIPEREMENIELEIGDGLRLKTRGDSPFI</sequence>
<dbReference type="EMBL" id="BFAA01037952">
    <property type="protein sequence ID" value="GCB82992.1"/>
    <property type="molecule type" value="Genomic_DNA"/>
</dbReference>
<dbReference type="Proteomes" id="UP000288216">
    <property type="component" value="Unassembled WGS sequence"/>
</dbReference>
<reference evidence="3 4" key="1">
    <citation type="journal article" date="2018" name="Nat. Ecol. Evol.">
        <title>Shark genomes provide insights into elasmobranch evolution and the origin of vertebrates.</title>
        <authorList>
            <person name="Hara Y"/>
            <person name="Yamaguchi K"/>
            <person name="Onimaru K"/>
            <person name="Kadota M"/>
            <person name="Koyanagi M"/>
            <person name="Keeley SD"/>
            <person name="Tatsumi K"/>
            <person name="Tanaka K"/>
            <person name="Motone F"/>
            <person name="Kageyama Y"/>
            <person name="Nozu R"/>
            <person name="Adachi N"/>
            <person name="Nishimura O"/>
            <person name="Nakagawa R"/>
            <person name="Tanegashima C"/>
            <person name="Kiyatake I"/>
            <person name="Matsumoto R"/>
            <person name="Murakumo K"/>
            <person name="Nishida K"/>
            <person name="Terakita A"/>
            <person name="Kuratani S"/>
            <person name="Sato K"/>
            <person name="Hyodo S Kuraku.S."/>
        </authorList>
    </citation>
    <scope>NUCLEOTIDE SEQUENCE [LARGE SCALE GENOMIC DNA]</scope>
</reference>
<dbReference type="GO" id="GO:0051126">
    <property type="term" value="P:negative regulation of actin nucleation"/>
    <property type="evidence" value="ECO:0007669"/>
    <property type="project" value="InterPro"/>
</dbReference>
<evidence type="ECO:0000313" key="4">
    <source>
        <dbReference type="Proteomes" id="UP000288216"/>
    </source>
</evidence>
<gene>
    <name evidence="3" type="ORF">scyTo_0024032</name>
</gene>
<protein>
    <recommendedName>
        <fullName evidence="2">Arpin</fullName>
    </recommendedName>
</protein>
<name>A0A401QCC9_SCYTO</name>
<dbReference type="Pfam" id="PF10574">
    <property type="entry name" value="UPF0552"/>
    <property type="match status" value="1"/>
</dbReference>
<keyword evidence="4" id="KW-1185">Reference proteome</keyword>
<proteinExistence type="inferred from homology"/>
<organism evidence="3 4">
    <name type="scientific">Scyliorhinus torazame</name>
    <name type="common">Cloudy catshark</name>
    <name type="synonym">Catulus torazame</name>
    <dbReference type="NCBI Taxonomy" id="75743"/>
    <lineage>
        <taxon>Eukaryota</taxon>
        <taxon>Metazoa</taxon>
        <taxon>Chordata</taxon>
        <taxon>Craniata</taxon>
        <taxon>Vertebrata</taxon>
        <taxon>Chondrichthyes</taxon>
        <taxon>Elasmobranchii</taxon>
        <taxon>Galeomorphii</taxon>
        <taxon>Galeoidea</taxon>
        <taxon>Carcharhiniformes</taxon>
        <taxon>Scyliorhinidae</taxon>
        <taxon>Scyliorhinus</taxon>
    </lineage>
</organism>
<dbReference type="PANTHER" id="PTHR31199:SF1">
    <property type="entry name" value="ARPIN"/>
    <property type="match status" value="1"/>
</dbReference>
<dbReference type="OrthoDB" id="5953051at2759"/>
<accession>A0A401QCC9</accession>
<evidence type="ECO:0000256" key="2">
    <source>
        <dbReference type="ARBA" id="ARBA00019314"/>
    </source>
</evidence>
<dbReference type="PANTHER" id="PTHR31199">
    <property type="entry name" value="ARPIN"/>
    <property type="match status" value="1"/>
</dbReference>
<evidence type="ECO:0000256" key="1">
    <source>
        <dbReference type="ARBA" id="ARBA00008453"/>
    </source>
</evidence>
<comment type="caution">
    <text evidence="3">The sequence shown here is derived from an EMBL/GenBank/DDBJ whole genome shotgun (WGS) entry which is preliminary data.</text>
</comment>
<comment type="similarity">
    <text evidence="1">Belongs to the Arpin family.</text>
</comment>
<dbReference type="InterPro" id="IPR018889">
    <property type="entry name" value="Arpin"/>
</dbReference>
<dbReference type="STRING" id="75743.A0A401QCC9"/>
<feature type="non-terminal residue" evidence="3">
    <location>
        <position position="74"/>
    </location>
</feature>
<dbReference type="AlphaFoldDB" id="A0A401QCC9"/>
<evidence type="ECO:0000313" key="3">
    <source>
        <dbReference type="EMBL" id="GCB82992.1"/>
    </source>
</evidence>